<dbReference type="GO" id="GO:0042956">
    <property type="term" value="P:maltodextrin transmembrane transport"/>
    <property type="evidence" value="ECO:0007669"/>
    <property type="project" value="TreeGrafter"/>
</dbReference>
<reference evidence="8" key="1">
    <citation type="journal article" date="2014" name="Int. J. Syst. Evol. Microbiol.">
        <title>Complete genome sequence of Corynebacterium casei LMG S-19264T (=DSM 44701T), isolated from a smear-ripened cheese.</title>
        <authorList>
            <consortium name="US DOE Joint Genome Institute (JGI-PGF)"/>
            <person name="Walter F."/>
            <person name="Albersmeier A."/>
            <person name="Kalinowski J."/>
            <person name="Ruckert C."/>
        </authorList>
    </citation>
    <scope>NUCLEOTIDE SEQUENCE</scope>
    <source>
        <strain evidence="8">CGMCC 1.15178</strain>
    </source>
</reference>
<evidence type="ECO:0000256" key="5">
    <source>
        <dbReference type="ARBA" id="ARBA00023125"/>
    </source>
</evidence>
<evidence type="ECO:0000256" key="1">
    <source>
        <dbReference type="ARBA" id="ARBA00008520"/>
    </source>
</evidence>
<dbReference type="Pfam" id="PF00392">
    <property type="entry name" value="GntR"/>
    <property type="match status" value="1"/>
</dbReference>
<evidence type="ECO:0000259" key="7">
    <source>
        <dbReference type="PROSITE" id="PS50949"/>
    </source>
</evidence>
<evidence type="ECO:0000256" key="6">
    <source>
        <dbReference type="ARBA" id="ARBA00023163"/>
    </source>
</evidence>
<evidence type="ECO:0000256" key="3">
    <source>
        <dbReference type="ARBA" id="ARBA00022729"/>
    </source>
</evidence>
<gene>
    <name evidence="8" type="ORF">GCM10010911_07420</name>
</gene>
<dbReference type="GO" id="GO:0003677">
    <property type="term" value="F:DNA binding"/>
    <property type="evidence" value="ECO:0007669"/>
    <property type="project" value="UniProtKB-KW"/>
</dbReference>
<dbReference type="Pfam" id="PF01547">
    <property type="entry name" value="SBP_bac_1"/>
    <property type="match status" value="1"/>
</dbReference>
<dbReference type="SUPFAM" id="SSF46785">
    <property type="entry name" value="Winged helix' DNA-binding domain"/>
    <property type="match status" value="1"/>
</dbReference>
<dbReference type="PROSITE" id="PS50949">
    <property type="entry name" value="HTH_GNTR"/>
    <property type="match status" value="1"/>
</dbReference>
<protein>
    <recommendedName>
        <fullName evidence="7">HTH gntR-type domain-containing protein</fullName>
    </recommendedName>
</protein>
<keyword evidence="6" id="KW-0804">Transcription</keyword>
<keyword evidence="3" id="KW-0732">Signal</keyword>
<dbReference type="PANTHER" id="PTHR30061">
    <property type="entry name" value="MALTOSE-BINDING PERIPLASMIC PROTEIN"/>
    <property type="match status" value="1"/>
</dbReference>
<dbReference type="InterPro" id="IPR000524">
    <property type="entry name" value="Tscrpt_reg_HTH_GntR"/>
</dbReference>
<dbReference type="SUPFAM" id="SSF53850">
    <property type="entry name" value="Periplasmic binding protein-like II"/>
    <property type="match status" value="1"/>
</dbReference>
<evidence type="ECO:0000256" key="2">
    <source>
        <dbReference type="ARBA" id="ARBA00022448"/>
    </source>
</evidence>
<reference evidence="8" key="2">
    <citation type="submission" date="2020-09" db="EMBL/GenBank/DDBJ databases">
        <authorList>
            <person name="Sun Q."/>
            <person name="Zhou Y."/>
        </authorList>
    </citation>
    <scope>NUCLEOTIDE SEQUENCE</scope>
    <source>
        <strain evidence="8">CGMCC 1.15178</strain>
    </source>
</reference>
<dbReference type="GO" id="GO:1901982">
    <property type="term" value="F:maltose binding"/>
    <property type="evidence" value="ECO:0007669"/>
    <property type="project" value="TreeGrafter"/>
</dbReference>
<dbReference type="Proteomes" id="UP000612456">
    <property type="component" value="Unassembled WGS sequence"/>
</dbReference>
<dbReference type="GO" id="GO:0015768">
    <property type="term" value="P:maltose transport"/>
    <property type="evidence" value="ECO:0007669"/>
    <property type="project" value="TreeGrafter"/>
</dbReference>
<dbReference type="PANTHER" id="PTHR30061:SF50">
    <property type="entry name" value="MALTOSE_MALTODEXTRIN-BINDING PERIPLASMIC PROTEIN"/>
    <property type="match status" value="1"/>
</dbReference>
<feature type="domain" description="HTH gntR-type" evidence="7">
    <location>
        <begin position="9"/>
        <end position="77"/>
    </location>
</feature>
<keyword evidence="4" id="KW-0805">Transcription regulation</keyword>
<dbReference type="Gene3D" id="3.40.190.10">
    <property type="entry name" value="Periplasmic binding protein-like II"/>
    <property type="match status" value="1"/>
</dbReference>
<evidence type="ECO:0000256" key="4">
    <source>
        <dbReference type="ARBA" id="ARBA00023015"/>
    </source>
</evidence>
<keyword evidence="9" id="KW-1185">Reference proteome</keyword>
<evidence type="ECO:0000313" key="8">
    <source>
        <dbReference type="EMBL" id="GGD52403.1"/>
    </source>
</evidence>
<organism evidence="8 9">
    <name type="scientific">Paenibacillus nasutitermitis</name>
    <dbReference type="NCBI Taxonomy" id="1652958"/>
    <lineage>
        <taxon>Bacteria</taxon>
        <taxon>Bacillati</taxon>
        <taxon>Bacillota</taxon>
        <taxon>Bacilli</taxon>
        <taxon>Bacillales</taxon>
        <taxon>Paenibacillaceae</taxon>
        <taxon>Paenibacillus</taxon>
    </lineage>
</organism>
<dbReference type="Gene3D" id="1.10.10.10">
    <property type="entry name" value="Winged helix-like DNA-binding domain superfamily/Winged helix DNA-binding domain"/>
    <property type="match status" value="1"/>
</dbReference>
<keyword evidence="2" id="KW-0813">Transport</keyword>
<evidence type="ECO:0000313" key="9">
    <source>
        <dbReference type="Proteomes" id="UP000612456"/>
    </source>
</evidence>
<dbReference type="AlphaFoldDB" id="A0A917DNV7"/>
<sequence>MLKKRNEFQERYSKLRHDLLQEMKDGKLGPGDYLLSERELSDKYNLSHMSVRKLLAELKNDNLIEKIPGKGNRVQLSAGPREIAPLRVACYADSHERDTLSRLLAAYQNEHPELRIELIPIAAGTYLDNLLSMTDNGEAPDLWVISDQHFRWLIDRGRCDLLLPVSAKELDPGRKLYSALFDLFTDAKLRAVPFVFSPVVYCYNKDMISEAELDQLDNWRNLLILAERHTCKDEIGAIQQYGYGFSISNHRWPMYLLQNGSSFFSGEGNAPFLSNPATIEAFQFCLDLMYKYQVSPVFLQGNTRFVENLFMKNKVALITSTYYFMNEFAKSGINWDIAPHIPSHIRKGTLLLGAGLAIHSNSPSIPQAKRLIQFLIGSQAQTQLKLSGCTVPARISVAEDESLHNPLLHPKHYHYFRDVLPYAKPVKEMNMNPSKMEKLQEELFLMWMNMEKPEEACKRIDADWKTSWISDSGT</sequence>
<dbReference type="InterPro" id="IPR036390">
    <property type="entry name" value="WH_DNA-bd_sf"/>
</dbReference>
<keyword evidence="5" id="KW-0238">DNA-binding</keyword>
<dbReference type="CDD" id="cd07377">
    <property type="entry name" value="WHTH_GntR"/>
    <property type="match status" value="1"/>
</dbReference>
<dbReference type="EMBL" id="BMHP01000001">
    <property type="protein sequence ID" value="GGD52403.1"/>
    <property type="molecule type" value="Genomic_DNA"/>
</dbReference>
<dbReference type="InterPro" id="IPR006059">
    <property type="entry name" value="SBP"/>
</dbReference>
<proteinExistence type="inferred from homology"/>
<name>A0A917DNV7_9BACL</name>
<dbReference type="GO" id="GO:0055052">
    <property type="term" value="C:ATP-binding cassette (ABC) transporter complex, substrate-binding subunit-containing"/>
    <property type="evidence" value="ECO:0007669"/>
    <property type="project" value="TreeGrafter"/>
</dbReference>
<dbReference type="RefSeq" id="WP_188989202.1">
    <property type="nucleotide sequence ID" value="NZ_BMHP01000001.1"/>
</dbReference>
<dbReference type="InterPro" id="IPR036388">
    <property type="entry name" value="WH-like_DNA-bd_sf"/>
</dbReference>
<accession>A0A917DNV7</accession>
<comment type="caution">
    <text evidence="8">The sequence shown here is derived from an EMBL/GenBank/DDBJ whole genome shotgun (WGS) entry which is preliminary data.</text>
</comment>
<dbReference type="GO" id="GO:0003700">
    <property type="term" value="F:DNA-binding transcription factor activity"/>
    <property type="evidence" value="ECO:0007669"/>
    <property type="project" value="InterPro"/>
</dbReference>
<comment type="similarity">
    <text evidence="1">Belongs to the bacterial solute-binding protein 1 family.</text>
</comment>
<dbReference type="SMART" id="SM00345">
    <property type="entry name" value="HTH_GNTR"/>
    <property type="match status" value="1"/>
</dbReference>